<dbReference type="Proteomes" id="UP001187192">
    <property type="component" value="Unassembled WGS sequence"/>
</dbReference>
<evidence type="ECO:0008006" key="12">
    <source>
        <dbReference type="Google" id="ProtNLM"/>
    </source>
</evidence>
<feature type="compositionally biased region" description="Basic and acidic residues" evidence="9">
    <location>
        <begin position="95"/>
        <end position="127"/>
    </location>
</feature>
<dbReference type="PANTHER" id="PTHR15415:SF7">
    <property type="entry name" value="MICOS COMPLEX SUBUNIT MIC60"/>
    <property type="match status" value="1"/>
</dbReference>
<feature type="compositionally biased region" description="Basic and acidic residues" evidence="9">
    <location>
        <begin position="176"/>
        <end position="192"/>
    </location>
</feature>
<dbReference type="GO" id="GO:0042407">
    <property type="term" value="P:cristae formation"/>
    <property type="evidence" value="ECO:0007669"/>
    <property type="project" value="TreeGrafter"/>
</dbReference>
<reference evidence="10" key="1">
    <citation type="submission" date="2023-07" db="EMBL/GenBank/DDBJ databases">
        <title>draft genome sequence of fig (Ficus carica).</title>
        <authorList>
            <person name="Takahashi T."/>
            <person name="Nishimura K."/>
        </authorList>
    </citation>
    <scope>NUCLEOTIDE SEQUENCE</scope>
</reference>
<keyword evidence="5" id="KW-1133">Transmembrane helix</keyword>
<evidence type="ECO:0000256" key="4">
    <source>
        <dbReference type="ARBA" id="ARBA00022792"/>
    </source>
</evidence>
<feature type="coiled-coil region" evidence="8">
    <location>
        <begin position="312"/>
        <end position="397"/>
    </location>
</feature>
<keyword evidence="8" id="KW-0175">Coiled coil</keyword>
<protein>
    <recommendedName>
        <fullName evidence="12">MICOS complex subunit MIC60</fullName>
    </recommendedName>
</protein>
<dbReference type="EMBL" id="BTGU01000004">
    <property type="protein sequence ID" value="GMN33613.1"/>
    <property type="molecule type" value="Genomic_DNA"/>
</dbReference>
<evidence type="ECO:0000256" key="8">
    <source>
        <dbReference type="SAM" id="Coils"/>
    </source>
</evidence>
<evidence type="ECO:0000256" key="6">
    <source>
        <dbReference type="ARBA" id="ARBA00023128"/>
    </source>
</evidence>
<evidence type="ECO:0000256" key="3">
    <source>
        <dbReference type="ARBA" id="ARBA00022692"/>
    </source>
</evidence>
<feature type="compositionally biased region" description="Basic and acidic residues" evidence="9">
    <location>
        <begin position="148"/>
        <end position="158"/>
    </location>
</feature>
<feature type="region of interest" description="Disordered" evidence="9">
    <location>
        <begin position="89"/>
        <end position="197"/>
    </location>
</feature>
<keyword evidence="7" id="KW-0472">Membrane</keyword>
<evidence type="ECO:0000256" key="5">
    <source>
        <dbReference type="ARBA" id="ARBA00022989"/>
    </source>
</evidence>
<name>A0AA87ZUM3_FICCA</name>
<organism evidence="10 11">
    <name type="scientific">Ficus carica</name>
    <name type="common">Common fig</name>
    <dbReference type="NCBI Taxonomy" id="3494"/>
    <lineage>
        <taxon>Eukaryota</taxon>
        <taxon>Viridiplantae</taxon>
        <taxon>Streptophyta</taxon>
        <taxon>Embryophyta</taxon>
        <taxon>Tracheophyta</taxon>
        <taxon>Spermatophyta</taxon>
        <taxon>Magnoliopsida</taxon>
        <taxon>eudicotyledons</taxon>
        <taxon>Gunneridae</taxon>
        <taxon>Pentapetalae</taxon>
        <taxon>rosids</taxon>
        <taxon>fabids</taxon>
        <taxon>Rosales</taxon>
        <taxon>Moraceae</taxon>
        <taxon>Ficeae</taxon>
        <taxon>Ficus</taxon>
    </lineage>
</organism>
<comment type="caution">
    <text evidence="10">The sequence shown here is derived from an EMBL/GenBank/DDBJ whole genome shotgun (WGS) entry which is preliminary data.</text>
</comment>
<proteinExistence type="inferred from homology"/>
<comment type="subcellular location">
    <subcellularLocation>
        <location evidence="1">Mitochondrion inner membrane</location>
    </subcellularLocation>
</comment>
<comment type="similarity">
    <text evidence="2">Belongs to the MICOS complex subunit Mic60 family.</text>
</comment>
<evidence type="ECO:0000256" key="7">
    <source>
        <dbReference type="ARBA" id="ARBA00023136"/>
    </source>
</evidence>
<evidence type="ECO:0000256" key="9">
    <source>
        <dbReference type="SAM" id="MobiDB-lite"/>
    </source>
</evidence>
<sequence>MLLRSILELSSRRAVRRIPRQITTQACKTSGSVSKLVFGSAVVGAAILAAYQTGYWDQVFGGKDQHDSLKAGKGPIEGRDVKDIQQFESHSVLPESKEADEVASAADEKVKTPPDQPHVEDLTEKQDGVQSQAQDKSDATPDEGAVPIKEKDLPDDSQSKTLSYDQSSLSGVKSEGAVDVKTADENTDKGSNKEVQTSQIFTQTNEAEKQHEVQVVPPVHVTIEIKEEEDAAGKDVEQPSSLLEAYLLEDKYKKSGTYLNRHGDDDFGKEKEALGNALEELGDGYITKDGKLVLDFLQAIHAAEDRQAELDARLYTEEKRALKEKYEKELKDAAVRELMLAEEAAMLDKELKRERAKAAAALKSLQEKLEEKYKTELEQKQLEAEFKLEKVEELAKAELTATIASEKAAQIERIAEANLHGALALEDALSKGLPIQTEIEALHNYLEGIDKDSILDLFDALKGTLRHFSLIPPGGGGILAHSVVHIATWLKVKEADESGDGVESLINKVESYLAEGKIAEAAIALEEGIQGTQASEIVGEWVRRARNRAITEQALTLLQSYATSISLG</sequence>
<accession>A0AA87ZUM3</accession>
<dbReference type="PANTHER" id="PTHR15415">
    <property type="entry name" value="MITOFILIN"/>
    <property type="match status" value="1"/>
</dbReference>
<evidence type="ECO:0000313" key="11">
    <source>
        <dbReference type="Proteomes" id="UP001187192"/>
    </source>
</evidence>
<keyword evidence="4" id="KW-0999">Mitochondrion inner membrane</keyword>
<keyword evidence="6" id="KW-0496">Mitochondrion</keyword>
<keyword evidence="11" id="KW-1185">Reference proteome</keyword>
<evidence type="ECO:0000313" key="10">
    <source>
        <dbReference type="EMBL" id="GMN33613.1"/>
    </source>
</evidence>
<dbReference type="Pfam" id="PF09731">
    <property type="entry name" value="Mitofilin"/>
    <property type="match status" value="2"/>
</dbReference>
<dbReference type="AlphaFoldDB" id="A0AA87ZUM3"/>
<evidence type="ECO:0000256" key="2">
    <source>
        <dbReference type="ARBA" id="ARBA00010877"/>
    </source>
</evidence>
<gene>
    <name evidence="10" type="ORF">TIFTF001_004244</name>
</gene>
<dbReference type="InterPro" id="IPR019133">
    <property type="entry name" value="MIC60"/>
</dbReference>
<keyword evidence="3" id="KW-0812">Transmembrane</keyword>
<evidence type="ECO:0000256" key="1">
    <source>
        <dbReference type="ARBA" id="ARBA00004273"/>
    </source>
</evidence>
<feature type="compositionally biased region" description="Polar residues" evidence="9">
    <location>
        <begin position="159"/>
        <end position="171"/>
    </location>
</feature>
<dbReference type="GO" id="GO:0061617">
    <property type="term" value="C:MICOS complex"/>
    <property type="evidence" value="ECO:0007669"/>
    <property type="project" value="TreeGrafter"/>
</dbReference>